<organism evidence="3 4">
    <name type="scientific">Cotesia glomerata</name>
    <name type="common">Lepidopteran parasitic wasp</name>
    <name type="synonym">Apanteles glomeratus</name>
    <dbReference type="NCBI Taxonomy" id="32391"/>
    <lineage>
        <taxon>Eukaryota</taxon>
        <taxon>Metazoa</taxon>
        <taxon>Ecdysozoa</taxon>
        <taxon>Arthropoda</taxon>
        <taxon>Hexapoda</taxon>
        <taxon>Insecta</taxon>
        <taxon>Pterygota</taxon>
        <taxon>Neoptera</taxon>
        <taxon>Endopterygota</taxon>
        <taxon>Hymenoptera</taxon>
        <taxon>Apocrita</taxon>
        <taxon>Ichneumonoidea</taxon>
        <taxon>Braconidae</taxon>
        <taxon>Microgastrinae</taxon>
        <taxon>Cotesia</taxon>
    </lineage>
</organism>
<feature type="transmembrane region" description="Helical" evidence="1">
    <location>
        <begin position="134"/>
        <end position="152"/>
    </location>
</feature>
<name>A0AAV7J163_COTGL</name>
<feature type="chain" id="PRO_5043865877" evidence="2">
    <location>
        <begin position="24"/>
        <end position="281"/>
    </location>
</feature>
<proteinExistence type="predicted"/>
<keyword evidence="1" id="KW-0472">Membrane</keyword>
<keyword evidence="1" id="KW-0812">Transmembrane</keyword>
<feature type="transmembrane region" description="Helical" evidence="1">
    <location>
        <begin position="39"/>
        <end position="61"/>
    </location>
</feature>
<evidence type="ECO:0000256" key="1">
    <source>
        <dbReference type="SAM" id="Phobius"/>
    </source>
</evidence>
<protein>
    <submittedName>
        <fullName evidence="3">Uncharacterized protein</fullName>
    </submittedName>
</protein>
<evidence type="ECO:0000256" key="2">
    <source>
        <dbReference type="SAM" id="SignalP"/>
    </source>
</evidence>
<gene>
    <name evidence="3" type="ORF">KQX54_012555</name>
</gene>
<sequence length="281" mass="32752">MSQHRGEKLSSFLLACLLGLVLTDECLENTFLRDPDSEDFMVCLMDEAFFIFIGILVCGFIRSQWDIYMLFAFIHIFRGKFCAHGYRGHVSGHAYTKPSKMYRRWGSFWALCSTCEPWRFYPMLMLMSINMSKLMLIFGFVTLLSFVVVESFQEDSFYVEKLQHYASLKNQGFYPTQIKSIQKRSVEEQPAELHESFENNKPIKSKESKSFEEFSEVPIEKKGTSTDTKVKPTLVRDSDRSNLDASWDHDWRLLLLLPDPVALYLTHPLNVSFFSILYRAV</sequence>
<reference evidence="3 4" key="1">
    <citation type="journal article" date="2021" name="J. Hered.">
        <title>A chromosome-level genome assembly of the parasitoid wasp, Cotesia glomerata (Hymenoptera: Braconidae).</title>
        <authorList>
            <person name="Pinto B.J."/>
            <person name="Weis J.J."/>
            <person name="Gamble T."/>
            <person name="Ode P.J."/>
            <person name="Paul R."/>
            <person name="Zaspel J.M."/>
        </authorList>
    </citation>
    <scope>NUCLEOTIDE SEQUENCE [LARGE SCALE GENOMIC DNA]</scope>
    <source>
        <strain evidence="3">CgM1</strain>
    </source>
</reference>
<keyword evidence="1" id="KW-1133">Transmembrane helix</keyword>
<comment type="caution">
    <text evidence="3">The sequence shown here is derived from an EMBL/GenBank/DDBJ whole genome shotgun (WGS) entry which is preliminary data.</text>
</comment>
<dbReference type="AlphaFoldDB" id="A0AAV7J163"/>
<keyword evidence="4" id="KW-1185">Reference proteome</keyword>
<dbReference type="Proteomes" id="UP000826195">
    <property type="component" value="Unassembled WGS sequence"/>
</dbReference>
<evidence type="ECO:0000313" key="4">
    <source>
        <dbReference type="Proteomes" id="UP000826195"/>
    </source>
</evidence>
<dbReference type="EMBL" id="JAHXZJ010000002">
    <property type="protein sequence ID" value="KAH0564518.1"/>
    <property type="molecule type" value="Genomic_DNA"/>
</dbReference>
<accession>A0AAV7J163</accession>
<evidence type="ECO:0000313" key="3">
    <source>
        <dbReference type="EMBL" id="KAH0564518.1"/>
    </source>
</evidence>
<keyword evidence="2" id="KW-0732">Signal</keyword>
<feature type="signal peptide" evidence="2">
    <location>
        <begin position="1"/>
        <end position="23"/>
    </location>
</feature>